<keyword evidence="3" id="KW-1185">Reference proteome</keyword>
<organism evidence="2 3">
    <name type="scientific">Hymenobacter negativus</name>
    <dbReference type="NCBI Taxonomy" id="2795026"/>
    <lineage>
        <taxon>Bacteria</taxon>
        <taxon>Pseudomonadati</taxon>
        <taxon>Bacteroidota</taxon>
        <taxon>Cytophagia</taxon>
        <taxon>Cytophagales</taxon>
        <taxon>Hymenobacteraceae</taxon>
        <taxon>Hymenobacter</taxon>
    </lineage>
</organism>
<dbReference type="EMBL" id="JAGETZ010000001">
    <property type="protein sequence ID" value="MBO2007581.1"/>
    <property type="molecule type" value="Genomic_DNA"/>
</dbReference>
<feature type="region of interest" description="Disordered" evidence="1">
    <location>
        <begin position="73"/>
        <end position="96"/>
    </location>
</feature>
<accession>A0ABS3Q8X5</accession>
<evidence type="ECO:0000313" key="2">
    <source>
        <dbReference type="EMBL" id="MBO2007581.1"/>
    </source>
</evidence>
<proteinExistence type="predicted"/>
<dbReference type="RefSeq" id="WP_208173119.1">
    <property type="nucleotide sequence ID" value="NZ_JAGETZ010000001.1"/>
</dbReference>
<gene>
    <name evidence="2" type="ORF">J4E00_00865</name>
</gene>
<reference evidence="2 3" key="1">
    <citation type="submission" date="2021-03" db="EMBL/GenBank/DDBJ databases">
        <authorList>
            <person name="Kim M.K."/>
        </authorList>
    </citation>
    <scope>NUCLEOTIDE SEQUENCE [LARGE SCALE GENOMIC DNA]</scope>
    <source>
        <strain evidence="2 3">BT442</strain>
    </source>
</reference>
<dbReference type="Proteomes" id="UP000664369">
    <property type="component" value="Unassembled WGS sequence"/>
</dbReference>
<evidence type="ECO:0000256" key="1">
    <source>
        <dbReference type="SAM" id="MobiDB-lite"/>
    </source>
</evidence>
<comment type="caution">
    <text evidence="2">The sequence shown here is derived from an EMBL/GenBank/DDBJ whole genome shotgun (WGS) entry which is preliminary data.</text>
</comment>
<evidence type="ECO:0000313" key="3">
    <source>
        <dbReference type="Proteomes" id="UP000664369"/>
    </source>
</evidence>
<name>A0ABS3Q8X5_9BACT</name>
<sequence length="96" mass="10740">MHLNTAPPAPAAPAKKPCMRDMHELVTRHMPDQLIKLVPLDELERFGAELVAEQPRFAEEVPLRVAGEARRRARHRSLIGSRTPAPLTAQQAYSRA</sequence>
<protein>
    <submittedName>
        <fullName evidence="2">Uncharacterized protein</fullName>
    </submittedName>
</protein>